<sequence>MLDSPVEGGNDHLSFNKTLFSKPPPPFEGPGRYAPGLAFPVPSGGVGGGAQGSRAMLSALKALQDKISRLEEERGALKQELSEAKLSARKREAELASSEKKFAYELNQTKESARAAYDALRCDREELKLQLVKSEERRKATQFELQHFQELTKTFSAKADDLQAQLQISESHRTRLKAEMKESESEHKRLVNELQTELTQVHQEQQDAVEKIELLETQFERESSNHAENRERLKDSEQTVASISQLNEKLVAKVMEATETANQAIKRNKKLQQQIRPSTLLKPTAASRASAAAVNEAASRRAGSSAAAQGNPSARTLKKKKKTSTGTASGTQSVTKKPKKAKGVNNMTLLREANLGKDIPFLLGNSVQPSFSVIGNVQDALRRCDTTYVMPTLLGEAPTTPGSTSSPQNTVKKIHSTTDIHAETTNPVEEESVQQLPRSASPPSDEPVSATPQASTGGCRRSTKHKPPAIKVATPSPKSYASPMQSQIMEDLAAAVDAADKEFKSLNKRYKDLVVQMEANNRRGTPGAGDAKGNNSSAQLSQALGPLLDDLEAKAKQLNLLKQVYQQASNSTVNPPRHVVLSPEAIRRKTASLRLLNEFRQLESDSKNKGSGRSASPSTNMGFFH</sequence>
<feature type="compositionally biased region" description="Basic and acidic residues" evidence="2">
    <location>
        <begin position="220"/>
        <end position="237"/>
    </location>
</feature>
<feature type="region of interest" description="Disordered" evidence="2">
    <location>
        <begin position="268"/>
        <end position="345"/>
    </location>
</feature>
<dbReference type="InParanoid" id="G4YTQ1"/>
<evidence type="ECO:0000313" key="4">
    <source>
        <dbReference type="Proteomes" id="UP000002640"/>
    </source>
</evidence>
<proteinExistence type="predicted"/>
<feature type="compositionally biased region" description="Polar residues" evidence="2">
    <location>
        <begin position="609"/>
        <end position="625"/>
    </location>
</feature>
<organism evidence="3 4">
    <name type="scientific">Phytophthora sojae (strain P6497)</name>
    <name type="common">Soybean stem and root rot agent</name>
    <name type="synonym">Phytophthora megasperma f. sp. glycines</name>
    <dbReference type="NCBI Taxonomy" id="1094619"/>
    <lineage>
        <taxon>Eukaryota</taxon>
        <taxon>Sar</taxon>
        <taxon>Stramenopiles</taxon>
        <taxon>Oomycota</taxon>
        <taxon>Peronosporomycetes</taxon>
        <taxon>Peronosporales</taxon>
        <taxon>Peronosporaceae</taxon>
        <taxon>Phytophthora</taxon>
    </lineage>
</organism>
<feature type="compositionally biased region" description="Polar residues" evidence="2">
    <location>
        <begin position="423"/>
        <end position="442"/>
    </location>
</feature>
<feature type="region of interest" description="Disordered" evidence="2">
    <location>
        <begin position="422"/>
        <end position="483"/>
    </location>
</feature>
<protein>
    <submittedName>
        <fullName evidence="3">Uncharacterized protein</fullName>
    </submittedName>
</protein>
<dbReference type="GeneID" id="20655365"/>
<feature type="coiled-coil region" evidence="1">
    <location>
        <begin position="53"/>
        <end position="218"/>
    </location>
</feature>
<evidence type="ECO:0000256" key="1">
    <source>
        <dbReference type="SAM" id="Coils"/>
    </source>
</evidence>
<keyword evidence="4" id="KW-1185">Reference proteome</keyword>
<dbReference type="RefSeq" id="XP_009519567.1">
    <property type="nucleotide sequence ID" value="XM_009521272.1"/>
</dbReference>
<dbReference type="AlphaFoldDB" id="G4YTQ1"/>
<evidence type="ECO:0000256" key="2">
    <source>
        <dbReference type="SAM" id="MobiDB-lite"/>
    </source>
</evidence>
<gene>
    <name evidence="3" type="ORF">PHYSODRAFT_481371</name>
</gene>
<dbReference type="SMR" id="G4YTQ1"/>
<feature type="compositionally biased region" description="Low complexity" evidence="2">
    <location>
        <begin position="285"/>
        <end position="308"/>
    </location>
</feature>
<feature type="region of interest" description="Disordered" evidence="2">
    <location>
        <begin position="603"/>
        <end position="625"/>
    </location>
</feature>
<dbReference type="STRING" id="1094619.G4YTQ1"/>
<feature type="coiled-coil region" evidence="1">
    <location>
        <begin position="489"/>
        <end position="516"/>
    </location>
</feature>
<keyword evidence="1" id="KW-0175">Coiled coil</keyword>
<feature type="region of interest" description="Disordered" evidence="2">
    <location>
        <begin position="1"/>
        <end position="34"/>
    </location>
</feature>
<dbReference type="Proteomes" id="UP000002640">
    <property type="component" value="Unassembled WGS sequence"/>
</dbReference>
<feature type="region of interest" description="Disordered" evidence="2">
    <location>
        <begin position="220"/>
        <end position="239"/>
    </location>
</feature>
<dbReference type="EMBL" id="JH159152">
    <property type="protein sequence ID" value="EGZ24279.1"/>
    <property type="molecule type" value="Genomic_DNA"/>
</dbReference>
<dbReference type="KEGG" id="psoj:PHYSODRAFT_481371"/>
<reference evidence="3 4" key="1">
    <citation type="journal article" date="2006" name="Science">
        <title>Phytophthora genome sequences uncover evolutionary origins and mechanisms of pathogenesis.</title>
        <authorList>
            <person name="Tyler B.M."/>
            <person name="Tripathy S."/>
            <person name="Zhang X."/>
            <person name="Dehal P."/>
            <person name="Jiang R.H."/>
            <person name="Aerts A."/>
            <person name="Arredondo F.D."/>
            <person name="Baxter L."/>
            <person name="Bensasson D."/>
            <person name="Beynon J.L."/>
            <person name="Chapman J."/>
            <person name="Damasceno C.M."/>
            <person name="Dorrance A.E."/>
            <person name="Dou D."/>
            <person name="Dickerman A.W."/>
            <person name="Dubchak I.L."/>
            <person name="Garbelotto M."/>
            <person name="Gijzen M."/>
            <person name="Gordon S.G."/>
            <person name="Govers F."/>
            <person name="Grunwald N.J."/>
            <person name="Huang W."/>
            <person name="Ivors K.L."/>
            <person name="Jones R.W."/>
            <person name="Kamoun S."/>
            <person name="Krampis K."/>
            <person name="Lamour K.H."/>
            <person name="Lee M.K."/>
            <person name="McDonald W.H."/>
            <person name="Medina M."/>
            <person name="Meijer H.J."/>
            <person name="Nordberg E.K."/>
            <person name="Maclean D.J."/>
            <person name="Ospina-Giraldo M.D."/>
            <person name="Morris P.F."/>
            <person name="Phuntumart V."/>
            <person name="Putnam N.H."/>
            <person name="Rash S."/>
            <person name="Rose J.K."/>
            <person name="Sakihama Y."/>
            <person name="Salamov A.A."/>
            <person name="Savidor A."/>
            <person name="Scheuring C.F."/>
            <person name="Smith B.M."/>
            <person name="Sobral B.W."/>
            <person name="Terry A."/>
            <person name="Torto-Alalibo T.A."/>
            <person name="Win J."/>
            <person name="Xu Z."/>
            <person name="Zhang H."/>
            <person name="Grigoriev I.V."/>
            <person name="Rokhsar D.S."/>
            <person name="Boore J.L."/>
        </authorList>
    </citation>
    <scope>NUCLEOTIDE SEQUENCE [LARGE SCALE GENOMIC DNA]</scope>
    <source>
        <strain evidence="3 4">P6497</strain>
    </source>
</reference>
<dbReference type="OMA" id="HDHAITK"/>
<accession>G4YTQ1</accession>
<evidence type="ECO:0000313" key="3">
    <source>
        <dbReference type="EMBL" id="EGZ24279.1"/>
    </source>
</evidence>
<feature type="compositionally biased region" description="Polar residues" evidence="2">
    <location>
        <begin position="268"/>
        <end position="277"/>
    </location>
</feature>
<name>G4YTQ1_PHYSP</name>